<proteinExistence type="predicted"/>
<evidence type="ECO:0000256" key="1">
    <source>
        <dbReference type="SAM" id="Phobius"/>
    </source>
</evidence>
<keyword evidence="1" id="KW-0812">Transmembrane</keyword>
<feature type="transmembrane region" description="Helical" evidence="1">
    <location>
        <begin position="119"/>
        <end position="138"/>
    </location>
</feature>
<feature type="transmembrane region" description="Helical" evidence="1">
    <location>
        <begin position="15"/>
        <end position="38"/>
    </location>
</feature>
<protein>
    <submittedName>
        <fullName evidence="2">Uncharacterized protein</fullName>
    </submittedName>
</protein>
<gene>
    <name evidence="2" type="ORF">QQ002_08165</name>
</gene>
<dbReference type="RefSeq" id="WP_301160348.1">
    <property type="nucleotide sequence ID" value="NZ_JAUHQB010000004.1"/>
</dbReference>
<reference evidence="2 3" key="1">
    <citation type="submission" date="2023-06" db="EMBL/GenBank/DDBJ databases">
        <title>SYSU T0a273.</title>
        <authorList>
            <person name="Gao L."/>
            <person name="Fang B.-Z."/>
            <person name="Li W.-J."/>
        </authorList>
    </citation>
    <scope>NUCLEOTIDE SEQUENCE [LARGE SCALE GENOMIC DNA]</scope>
    <source>
        <strain evidence="2 3">SYSU T0a273</strain>
    </source>
</reference>
<comment type="caution">
    <text evidence="2">The sequence shown here is derived from an EMBL/GenBank/DDBJ whole genome shotgun (WGS) entry which is preliminary data.</text>
</comment>
<accession>A0AB35MIB6</accession>
<sequence length="148" mass="15417">MTDTSTAPAVAQRPALITFVGILTLIQAFAALGIAILWFIGAFSDTVADTLGEDRTGVIVTVAVVELLFALFFFAVARGVFSGAPWARMWLTVVAGFRIATAGVLSAGALAGLDVDNGGYGLLSMLMPLAVLFVLWGTEKGQAFFAAK</sequence>
<feature type="transmembrane region" description="Helical" evidence="1">
    <location>
        <begin position="89"/>
        <end position="113"/>
    </location>
</feature>
<dbReference type="AlphaFoldDB" id="A0AB35MIB6"/>
<feature type="transmembrane region" description="Helical" evidence="1">
    <location>
        <begin position="58"/>
        <end position="77"/>
    </location>
</feature>
<dbReference type="EMBL" id="JAUHQB010000004">
    <property type="protein sequence ID" value="MDN4483508.1"/>
    <property type="molecule type" value="Genomic_DNA"/>
</dbReference>
<evidence type="ECO:0000313" key="3">
    <source>
        <dbReference type="Proteomes" id="UP001172756"/>
    </source>
</evidence>
<dbReference type="Proteomes" id="UP001172756">
    <property type="component" value="Unassembled WGS sequence"/>
</dbReference>
<name>A0AB35MIB6_9MICO</name>
<keyword evidence="1" id="KW-0472">Membrane</keyword>
<keyword evidence="1" id="KW-1133">Transmembrane helix</keyword>
<organism evidence="2 3">
    <name type="scientific">Demequina lignilytica</name>
    <dbReference type="NCBI Taxonomy" id="3051663"/>
    <lineage>
        <taxon>Bacteria</taxon>
        <taxon>Bacillati</taxon>
        <taxon>Actinomycetota</taxon>
        <taxon>Actinomycetes</taxon>
        <taxon>Micrococcales</taxon>
        <taxon>Demequinaceae</taxon>
        <taxon>Demequina</taxon>
    </lineage>
</organism>
<evidence type="ECO:0000313" key="2">
    <source>
        <dbReference type="EMBL" id="MDN4483508.1"/>
    </source>
</evidence>